<dbReference type="InterPro" id="IPR010432">
    <property type="entry name" value="RDD"/>
</dbReference>
<keyword evidence="3 5" id="KW-1133">Transmembrane helix</keyword>
<evidence type="ECO:0000256" key="3">
    <source>
        <dbReference type="ARBA" id="ARBA00022989"/>
    </source>
</evidence>
<sequence>MPARRIPRDALPMSAPMLDTYREVITPEGVPLHLPVAGPLPRALAWAIDFVIRVGSLMMLSIPLAFLGGFGQGLYLGLMFLLMWAYTIVQEACWGRTLGKRAMGLRVVASDGGPIGWMSAITRNLLRTVDMLPFGYALGLLSSLFDTHGRRLGDLVAGTVVIHQGAAPLGGTVPVGSVLAPPQPLQPAEQAAVVAFAERAPRLSVPRQQELADIASPLTGSHGQVGVLRLYAMANWLLGRR</sequence>
<organism evidence="7 8">
    <name type="scientific">Stenotrophomonas rhizophila</name>
    <dbReference type="NCBI Taxonomy" id="216778"/>
    <lineage>
        <taxon>Bacteria</taxon>
        <taxon>Pseudomonadati</taxon>
        <taxon>Pseudomonadota</taxon>
        <taxon>Gammaproteobacteria</taxon>
        <taxon>Lysobacterales</taxon>
        <taxon>Lysobacteraceae</taxon>
        <taxon>Stenotrophomonas</taxon>
    </lineage>
</organism>
<evidence type="ECO:0000313" key="8">
    <source>
        <dbReference type="Proteomes" id="UP001320691"/>
    </source>
</evidence>
<accession>A0AAW5PNT5</accession>
<evidence type="ECO:0000256" key="1">
    <source>
        <dbReference type="ARBA" id="ARBA00004141"/>
    </source>
</evidence>
<dbReference type="Proteomes" id="UP001320691">
    <property type="component" value="Unassembled WGS sequence"/>
</dbReference>
<dbReference type="AlphaFoldDB" id="A0AAW5PNT5"/>
<protein>
    <submittedName>
        <fullName evidence="7">RDD family membrane protein YckC</fullName>
    </submittedName>
</protein>
<keyword evidence="2 5" id="KW-0812">Transmembrane</keyword>
<evidence type="ECO:0000256" key="2">
    <source>
        <dbReference type="ARBA" id="ARBA00022692"/>
    </source>
</evidence>
<dbReference type="Pfam" id="PF06271">
    <property type="entry name" value="RDD"/>
    <property type="match status" value="1"/>
</dbReference>
<gene>
    <name evidence="7" type="ORF">M2412_003562</name>
</gene>
<feature type="domain" description="RDD" evidence="6">
    <location>
        <begin position="36"/>
        <end position="158"/>
    </location>
</feature>
<proteinExistence type="predicted"/>
<comment type="caution">
    <text evidence="7">The sequence shown here is derived from an EMBL/GenBank/DDBJ whole genome shotgun (WGS) entry which is preliminary data.</text>
</comment>
<evidence type="ECO:0000256" key="4">
    <source>
        <dbReference type="ARBA" id="ARBA00023136"/>
    </source>
</evidence>
<dbReference type="PANTHER" id="PTHR38480">
    <property type="entry name" value="SLR0254 PROTEIN"/>
    <property type="match status" value="1"/>
</dbReference>
<evidence type="ECO:0000313" key="7">
    <source>
        <dbReference type="EMBL" id="MCS4281545.1"/>
    </source>
</evidence>
<dbReference type="PANTHER" id="PTHR38480:SF1">
    <property type="entry name" value="SLR0254 PROTEIN"/>
    <property type="match status" value="1"/>
</dbReference>
<reference evidence="7" key="1">
    <citation type="submission" date="2022-08" db="EMBL/GenBank/DDBJ databases">
        <title>Genomic analyses of the natural microbiome of Caenorhabditis elegans.</title>
        <authorList>
            <person name="Samuel B."/>
        </authorList>
    </citation>
    <scope>NUCLEOTIDE SEQUENCE</scope>
    <source>
        <strain evidence="7">BIGb0277</strain>
    </source>
</reference>
<evidence type="ECO:0000259" key="6">
    <source>
        <dbReference type="Pfam" id="PF06271"/>
    </source>
</evidence>
<dbReference type="GO" id="GO:0016020">
    <property type="term" value="C:membrane"/>
    <property type="evidence" value="ECO:0007669"/>
    <property type="project" value="UniProtKB-SubCell"/>
</dbReference>
<keyword evidence="4 5" id="KW-0472">Membrane</keyword>
<dbReference type="EMBL" id="JANUEK010000009">
    <property type="protein sequence ID" value="MCS4281545.1"/>
    <property type="molecule type" value="Genomic_DNA"/>
</dbReference>
<evidence type="ECO:0000256" key="5">
    <source>
        <dbReference type="SAM" id="Phobius"/>
    </source>
</evidence>
<comment type="subcellular location">
    <subcellularLocation>
        <location evidence="1">Membrane</location>
        <topology evidence="1">Multi-pass membrane protein</topology>
    </subcellularLocation>
</comment>
<name>A0AAW5PNT5_9GAMM</name>
<feature type="transmembrane region" description="Helical" evidence="5">
    <location>
        <begin position="50"/>
        <end position="68"/>
    </location>
</feature>